<protein>
    <submittedName>
        <fullName evidence="2">Uncharacterized protein</fullName>
    </submittedName>
</protein>
<accession>A0A7J6VF10</accession>
<dbReference type="Proteomes" id="UP000554482">
    <property type="component" value="Unassembled WGS sequence"/>
</dbReference>
<organism evidence="2 3">
    <name type="scientific">Thalictrum thalictroides</name>
    <name type="common">Rue-anemone</name>
    <name type="synonym">Anemone thalictroides</name>
    <dbReference type="NCBI Taxonomy" id="46969"/>
    <lineage>
        <taxon>Eukaryota</taxon>
        <taxon>Viridiplantae</taxon>
        <taxon>Streptophyta</taxon>
        <taxon>Embryophyta</taxon>
        <taxon>Tracheophyta</taxon>
        <taxon>Spermatophyta</taxon>
        <taxon>Magnoliopsida</taxon>
        <taxon>Ranunculales</taxon>
        <taxon>Ranunculaceae</taxon>
        <taxon>Thalictroideae</taxon>
        <taxon>Thalictrum</taxon>
    </lineage>
</organism>
<reference evidence="2 3" key="1">
    <citation type="submission" date="2020-06" db="EMBL/GenBank/DDBJ databases">
        <title>Transcriptomic and genomic resources for Thalictrum thalictroides and T. hernandezii: Facilitating candidate gene discovery in an emerging model plant lineage.</title>
        <authorList>
            <person name="Arias T."/>
            <person name="Riano-Pachon D.M."/>
            <person name="Di Stilio V.S."/>
        </authorList>
    </citation>
    <scope>NUCLEOTIDE SEQUENCE [LARGE SCALE GENOMIC DNA]</scope>
    <source>
        <strain evidence="3">cv. WT478/WT964</strain>
        <tissue evidence="2">Leaves</tissue>
    </source>
</reference>
<evidence type="ECO:0000313" key="3">
    <source>
        <dbReference type="Proteomes" id="UP000554482"/>
    </source>
</evidence>
<dbReference type="AlphaFoldDB" id="A0A7J6VF10"/>
<dbReference type="EMBL" id="JABWDY010033384">
    <property type="protein sequence ID" value="KAF5183463.1"/>
    <property type="molecule type" value="Genomic_DNA"/>
</dbReference>
<comment type="caution">
    <text evidence="2">The sequence shown here is derived from an EMBL/GenBank/DDBJ whole genome shotgun (WGS) entry which is preliminary data.</text>
</comment>
<gene>
    <name evidence="2" type="ORF">FRX31_026949</name>
</gene>
<evidence type="ECO:0000256" key="1">
    <source>
        <dbReference type="SAM" id="MobiDB-lite"/>
    </source>
</evidence>
<evidence type="ECO:0000313" key="2">
    <source>
        <dbReference type="EMBL" id="KAF5183463.1"/>
    </source>
</evidence>
<name>A0A7J6VF10_THATH</name>
<keyword evidence="3" id="KW-1185">Reference proteome</keyword>
<proteinExistence type="predicted"/>
<feature type="region of interest" description="Disordered" evidence="1">
    <location>
        <begin position="68"/>
        <end position="87"/>
    </location>
</feature>
<sequence>MSKIFRARSPMTVFFVYKGEITLPPPPLGIWKYLPSSTLAEFREATTITFSLASLAIIWKKFRENDPSRTSIEMVEEKDDSKGNGIS</sequence>